<evidence type="ECO:0000256" key="1">
    <source>
        <dbReference type="ARBA" id="ARBA00022723"/>
    </source>
</evidence>
<dbReference type="EMBL" id="VFJC01000015">
    <property type="protein sequence ID" value="KAB5550446.1"/>
    <property type="molecule type" value="Genomic_DNA"/>
</dbReference>
<sequence length="378" mass="42400">MKSVELMSSQVTELLQAYEASTYNRVESHRYRLQEEISQLYKQDEELIRLTNSQDSIQFLKTLDTRDGVDVVGNAQLEILPSESVESGIRSALGDFREALHDLCKGSLASIFRVVNDAEKTATVLNAQASEKCPNPNNLQAASQNTGTPEMTPASSNSNSKPKTTTLQHPAASSANSEKKMTSLSMENPAPKTREEMLKFRFEPTLDRNSAYRHIRLSDGDRKATLRAENQNYPEHTERFVYWRQVMCQESLAGGPYYWEVEWTGQKVTIGVTYRDIGRSTADDSSRLGHNERSWSLYWSGTAFSLWHAGKETVLAAPKARRIGVYVDQQAGVLAFYRVSHNQAHQICCVETEFSGALYPGFRFWSGVGSTITICQLG</sequence>
<evidence type="ECO:0000259" key="5">
    <source>
        <dbReference type="PROSITE" id="PS50188"/>
    </source>
</evidence>
<dbReference type="PANTHER" id="PTHR25465">
    <property type="entry name" value="B-BOX DOMAIN CONTAINING"/>
    <property type="match status" value="1"/>
</dbReference>
<feature type="region of interest" description="Disordered" evidence="4">
    <location>
        <begin position="128"/>
        <end position="190"/>
    </location>
</feature>
<dbReference type="Gene3D" id="2.60.120.920">
    <property type="match status" value="1"/>
</dbReference>
<accession>A0A5N5M839</accession>
<feature type="compositionally biased region" description="Polar residues" evidence="4">
    <location>
        <begin position="128"/>
        <end position="149"/>
    </location>
</feature>
<dbReference type="PROSITE" id="PS50188">
    <property type="entry name" value="B302_SPRY"/>
    <property type="match status" value="1"/>
</dbReference>
<dbReference type="AlphaFoldDB" id="A0A5N5M839"/>
<feature type="domain" description="B30.2/SPRY" evidence="5">
    <location>
        <begin position="184"/>
        <end position="378"/>
    </location>
</feature>
<evidence type="ECO:0000313" key="7">
    <source>
        <dbReference type="Proteomes" id="UP000327468"/>
    </source>
</evidence>
<dbReference type="SUPFAM" id="SSF49899">
    <property type="entry name" value="Concanavalin A-like lectins/glucanases"/>
    <property type="match status" value="1"/>
</dbReference>
<keyword evidence="7" id="KW-1185">Reference proteome</keyword>
<dbReference type="PRINTS" id="PR01407">
    <property type="entry name" value="BUTYPHLNCDUF"/>
</dbReference>
<dbReference type="GO" id="GO:0008270">
    <property type="term" value="F:zinc ion binding"/>
    <property type="evidence" value="ECO:0007669"/>
    <property type="project" value="UniProtKB-KW"/>
</dbReference>
<dbReference type="InterPro" id="IPR003877">
    <property type="entry name" value="SPRY_dom"/>
</dbReference>
<dbReference type="GO" id="GO:0005737">
    <property type="term" value="C:cytoplasm"/>
    <property type="evidence" value="ECO:0007669"/>
    <property type="project" value="UniProtKB-ARBA"/>
</dbReference>
<dbReference type="Proteomes" id="UP000327468">
    <property type="component" value="Chromosome 14"/>
</dbReference>
<dbReference type="PANTHER" id="PTHR25465:SF14">
    <property type="entry name" value="E3 UBIQUITIN-PROTEIN LIGASE TRIM65"/>
    <property type="match status" value="1"/>
</dbReference>
<evidence type="ECO:0000313" key="6">
    <source>
        <dbReference type="EMBL" id="KAB5550446.1"/>
    </source>
</evidence>
<dbReference type="InterPro" id="IPR001870">
    <property type="entry name" value="B30.2/SPRY"/>
</dbReference>
<feature type="compositionally biased region" description="Polar residues" evidence="4">
    <location>
        <begin position="167"/>
        <end position="186"/>
    </location>
</feature>
<dbReference type="InterPro" id="IPR043136">
    <property type="entry name" value="B30.2/SPRY_sf"/>
</dbReference>
<protein>
    <recommendedName>
        <fullName evidence="5">B30.2/SPRY domain-containing protein</fullName>
    </recommendedName>
</protein>
<dbReference type="InterPro" id="IPR013320">
    <property type="entry name" value="ConA-like_dom_sf"/>
</dbReference>
<evidence type="ECO:0000256" key="2">
    <source>
        <dbReference type="ARBA" id="ARBA00022771"/>
    </source>
</evidence>
<evidence type="ECO:0000256" key="3">
    <source>
        <dbReference type="ARBA" id="ARBA00022833"/>
    </source>
</evidence>
<organism evidence="6 7">
    <name type="scientific">Pangasianodon hypophthalmus</name>
    <name type="common">Striped catfish</name>
    <name type="synonym">Helicophagus hypophthalmus</name>
    <dbReference type="NCBI Taxonomy" id="310915"/>
    <lineage>
        <taxon>Eukaryota</taxon>
        <taxon>Metazoa</taxon>
        <taxon>Chordata</taxon>
        <taxon>Craniata</taxon>
        <taxon>Vertebrata</taxon>
        <taxon>Euteleostomi</taxon>
        <taxon>Actinopterygii</taxon>
        <taxon>Neopterygii</taxon>
        <taxon>Teleostei</taxon>
        <taxon>Ostariophysi</taxon>
        <taxon>Siluriformes</taxon>
        <taxon>Pangasiidae</taxon>
        <taxon>Pangasianodon</taxon>
    </lineage>
</organism>
<dbReference type="InterPro" id="IPR058030">
    <property type="entry name" value="TRIM8/14/16/25/29/45/65_CC"/>
</dbReference>
<comment type="caution">
    <text evidence="6">The sequence shown here is derived from an EMBL/GenBank/DDBJ whole genome shotgun (WGS) entry which is preliminary data.</text>
</comment>
<evidence type="ECO:0000256" key="4">
    <source>
        <dbReference type="SAM" id="MobiDB-lite"/>
    </source>
</evidence>
<dbReference type="SMART" id="SM00589">
    <property type="entry name" value="PRY"/>
    <property type="match status" value="1"/>
</dbReference>
<keyword evidence="2" id="KW-0863">Zinc-finger</keyword>
<reference evidence="6 7" key="1">
    <citation type="submission" date="2019-06" db="EMBL/GenBank/DDBJ databases">
        <title>A chromosome-scale genome assembly of the striped catfish, Pangasianodon hypophthalmus.</title>
        <authorList>
            <person name="Wen M."/>
            <person name="Zahm M."/>
            <person name="Roques C."/>
            <person name="Cabau C."/>
            <person name="Klopp C."/>
            <person name="Donnadieu C."/>
            <person name="Jouanno E."/>
            <person name="Avarre J.-C."/>
            <person name="Campet M."/>
            <person name="Ha T.T.T."/>
            <person name="Dugue R."/>
            <person name="Lampietro C."/>
            <person name="Louis A."/>
            <person name="Herpin A."/>
            <person name="Echchiki A."/>
            <person name="Berthelot C."/>
            <person name="Parey E."/>
            <person name="Roest-Crollius H."/>
            <person name="Braasch I."/>
            <person name="Postlethwait J."/>
            <person name="Bobe J."/>
            <person name="Montfort J."/>
            <person name="Bouchez O."/>
            <person name="Begum T."/>
            <person name="Schartl M."/>
            <person name="Guiguen Y."/>
        </authorList>
    </citation>
    <scope>NUCLEOTIDE SEQUENCE [LARGE SCALE GENOMIC DNA]</scope>
    <source>
        <strain evidence="6 7">Indonesia</strain>
        <tissue evidence="6">Blood</tissue>
    </source>
</reference>
<dbReference type="InterPro" id="IPR051051">
    <property type="entry name" value="E3_ubiq-ligase_TRIM/RNF"/>
</dbReference>
<keyword evidence="3" id="KW-0862">Zinc</keyword>
<name>A0A5N5M839_PANHP</name>
<feature type="compositionally biased region" description="Low complexity" evidence="4">
    <location>
        <begin position="152"/>
        <end position="166"/>
    </location>
</feature>
<dbReference type="Pfam" id="PF00622">
    <property type="entry name" value="SPRY"/>
    <property type="match status" value="1"/>
</dbReference>
<dbReference type="Pfam" id="PF25600">
    <property type="entry name" value="TRIM_CC"/>
    <property type="match status" value="1"/>
</dbReference>
<dbReference type="InterPro" id="IPR003879">
    <property type="entry name" value="Butyrophylin_SPRY"/>
</dbReference>
<dbReference type="InterPro" id="IPR006574">
    <property type="entry name" value="PRY"/>
</dbReference>
<dbReference type="CDD" id="cd16040">
    <property type="entry name" value="SPRY_PRY_SNTX"/>
    <property type="match status" value="1"/>
</dbReference>
<dbReference type="Pfam" id="PF13765">
    <property type="entry name" value="PRY"/>
    <property type="match status" value="1"/>
</dbReference>
<keyword evidence="1" id="KW-0479">Metal-binding</keyword>
<proteinExistence type="predicted"/>
<dbReference type="SMART" id="SM00449">
    <property type="entry name" value="SPRY"/>
    <property type="match status" value="1"/>
</dbReference>
<gene>
    <name evidence="6" type="ORF">PHYPO_G00053830</name>
</gene>